<dbReference type="PANTHER" id="PTHR35505:SF1">
    <property type="entry name" value="SNF2 DOMAIN PROTEIN"/>
    <property type="match status" value="1"/>
</dbReference>
<gene>
    <name evidence="1" type="ORF">KK1_004857</name>
</gene>
<reference evidence="1 2" key="1">
    <citation type="journal article" date="2012" name="Nat. Biotechnol.">
        <title>Draft genome sequence of pigeonpea (Cajanus cajan), an orphan legume crop of resource-poor farmers.</title>
        <authorList>
            <person name="Varshney R.K."/>
            <person name="Chen W."/>
            <person name="Li Y."/>
            <person name="Bharti A.K."/>
            <person name="Saxena R.K."/>
            <person name="Schlueter J.A."/>
            <person name="Donoghue M.T."/>
            <person name="Azam S."/>
            <person name="Fan G."/>
            <person name="Whaley A.M."/>
            <person name="Farmer A.D."/>
            <person name="Sheridan J."/>
            <person name="Iwata A."/>
            <person name="Tuteja R."/>
            <person name="Penmetsa R.V."/>
            <person name="Wu W."/>
            <person name="Upadhyaya H.D."/>
            <person name="Yang S.P."/>
            <person name="Shah T."/>
            <person name="Saxena K.B."/>
            <person name="Michael T."/>
            <person name="McCombie W.R."/>
            <person name="Yang B."/>
            <person name="Zhang G."/>
            <person name="Yang H."/>
            <person name="Wang J."/>
            <person name="Spillane C."/>
            <person name="Cook D.R."/>
            <person name="May G.D."/>
            <person name="Xu X."/>
            <person name="Jackson S.A."/>
        </authorList>
    </citation>
    <scope>NUCLEOTIDE SEQUENCE [LARGE SCALE GENOMIC DNA]</scope>
    <source>
        <strain evidence="2">cv. Asha</strain>
    </source>
</reference>
<proteinExistence type="predicted"/>
<dbReference type="PANTHER" id="PTHR35505">
    <property type="entry name" value="OS01G0600300 PROTEIN"/>
    <property type="match status" value="1"/>
</dbReference>
<sequence>MNPNHPMLMLKESITRFLAQHRTGATDFADFTSIFSRTLHATPDPPIPLLWFYAALQFRQHPPSSAAARDLFHLLASCSAARASSARIAALAPLLFVLHRLAPAESPNAKSEVEGLVEGVVSYCSIFCAKESCDDDADVAGLDFADLIRVWMVDDGGEGCVEGFFPLVGEGVRKGIERGCEVGVLAGVVMCEALLLKLCLAFDNGAPRAEQEKKLMASAVQTITGFRSFRFLGKNLLSLVLRFLLSI</sequence>
<dbReference type="Proteomes" id="UP000075243">
    <property type="component" value="Chromosome 2"/>
</dbReference>
<dbReference type="STRING" id="3821.A0A151TYX2"/>
<evidence type="ECO:0000313" key="2">
    <source>
        <dbReference type="Proteomes" id="UP000075243"/>
    </source>
</evidence>
<evidence type="ECO:0000313" key="1">
    <source>
        <dbReference type="EMBL" id="KYP72269.1"/>
    </source>
</evidence>
<dbReference type="AlphaFoldDB" id="A0A151TYX2"/>
<accession>A0A151TYX2</accession>
<name>A0A151TYX2_CAJCA</name>
<dbReference type="EMBL" id="CM003604">
    <property type="protein sequence ID" value="KYP72269.1"/>
    <property type="molecule type" value="Genomic_DNA"/>
</dbReference>
<dbReference type="OMA" id="AAHISIC"/>
<organism evidence="1 2">
    <name type="scientific">Cajanus cajan</name>
    <name type="common">Pigeon pea</name>
    <name type="synonym">Cajanus indicus</name>
    <dbReference type="NCBI Taxonomy" id="3821"/>
    <lineage>
        <taxon>Eukaryota</taxon>
        <taxon>Viridiplantae</taxon>
        <taxon>Streptophyta</taxon>
        <taxon>Embryophyta</taxon>
        <taxon>Tracheophyta</taxon>
        <taxon>Spermatophyta</taxon>
        <taxon>Magnoliopsida</taxon>
        <taxon>eudicotyledons</taxon>
        <taxon>Gunneridae</taxon>
        <taxon>Pentapetalae</taxon>
        <taxon>rosids</taxon>
        <taxon>fabids</taxon>
        <taxon>Fabales</taxon>
        <taxon>Fabaceae</taxon>
        <taxon>Papilionoideae</taxon>
        <taxon>50 kb inversion clade</taxon>
        <taxon>NPAAA clade</taxon>
        <taxon>indigoferoid/millettioid clade</taxon>
        <taxon>Phaseoleae</taxon>
        <taxon>Cajanus</taxon>
    </lineage>
</organism>
<dbReference type="Gramene" id="C.cajan_04737.t">
    <property type="protein sequence ID" value="C.cajan_04737.t.cds1"/>
    <property type="gene ID" value="C.cajan_04737"/>
</dbReference>
<keyword evidence="2" id="KW-1185">Reference proteome</keyword>
<protein>
    <submittedName>
        <fullName evidence="1">Uncharacterized protein</fullName>
    </submittedName>
</protein>